<dbReference type="CDD" id="cd05121">
    <property type="entry name" value="ABC1_ADCK3-like"/>
    <property type="match status" value="1"/>
</dbReference>
<dbReference type="InterPro" id="IPR000719">
    <property type="entry name" value="Prot_kinase_dom"/>
</dbReference>
<comment type="caution">
    <text evidence="3">The sequence shown here is derived from an EMBL/GenBank/DDBJ whole genome shotgun (WGS) entry which is preliminary data.</text>
</comment>
<dbReference type="Proteomes" id="UP001500630">
    <property type="component" value="Unassembled WGS sequence"/>
</dbReference>
<evidence type="ECO:0000259" key="2">
    <source>
        <dbReference type="PROSITE" id="PS50011"/>
    </source>
</evidence>
<sequence length="445" mass="49272">MPQYAIDELEHLNDQANVAPFSMFEPVLEDELGAGWRSRFRAVHTDQPLGSASLAQVYKAIWADGTPCVIKVQRPGSEAAVRGDMAVLRKAAWLIAKTAPRFCEVVDVQAMLETLFTVMDAELDFTREARNMKRARKNAKQFKRLRIPKVLEATPRVLVQTFADGVPINRIKSGDLTRKQRKEIAHQLMGYMFRGYFVDRFFHADPHPGNIIISPDGKAHLIDWGMLGRLDRGSSLAVLTCLLGITRSDGAALARGWARLGTATPWSNMSAFVGDVSRIVPHWADASLAELNYGVALMTLMRYSSERGIQISPLVSVLGKSLANMEGSVRYIYPKLKLDTALQSILQDIMRELLLDNLDVRQSSQVLLECLAAVNGAPAQLQAFLSDLADRQFAVQARTNLGDPIGPGKRHRLSLHGNRIRAAAALVAAGVVLRRLQRRATRSTE</sequence>
<name>A0ABP6X7I6_9ACTN</name>
<dbReference type="PROSITE" id="PS50011">
    <property type="entry name" value="PROTEIN_KINASE_DOM"/>
    <property type="match status" value="1"/>
</dbReference>
<dbReference type="InterPro" id="IPR004147">
    <property type="entry name" value="ABC1_dom"/>
</dbReference>
<dbReference type="Pfam" id="PF03109">
    <property type="entry name" value="ABC1"/>
    <property type="match status" value="1"/>
</dbReference>
<feature type="domain" description="Protein kinase" evidence="2">
    <location>
        <begin position="43"/>
        <end position="385"/>
    </location>
</feature>
<organism evidence="3 4">
    <name type="scientific">Nonomuraea rosea</name>
    <dbReference type="NCBI Taxonomy" id="638574"/>
    <lineage>
        <taxon>Bacteria</taxon>
        <taxon>Bacillati</taxon>
        <taxon>Actinomycetota</taxon>
        <taxon>Actinomycetes</taxon>
        <taxon>Streptosporangiales</taxon>
        <taxon>Streptosporangiaceae</taxon>
        <taxon>Nonomuraea</taxon>
    </lineage>
</organism>
<evidence type="ECO:0000313" key="4">
    <source>
        <dbReference type="Proteomes" id="UP001500630"/>
    </source>
</evidence>
<dbReference type="PANTHER" id="PTHR10566:SF113">
    <property type="entry name" value="PROTEIN ACTIVITY OF BC1 COMPLEX KINASE 7, CHLOROPLASTIC"/>
    <property type="match status" value="1"/>
</dbReference>
<evidence type="ECO:0000313" key="3">
    <source>
        <dbReference type="EMBL" id="GAA3560213.1"/>
    </source>
</evidence>
<evidence type="ECO:0000256" key="1">
    <source>
        <dbReference type="ARBA" id="ARBA00009670"/>
    </source>
</evidence>
<dbReference type="EMBL" id="BAABDQ010000009">
    <property type="protein sequence ID" value="GAA3560213.1"/>
    <property type="molecule type" value="Genomic_DNA"/>
</dbReference>
<dbReference type="SUPFAM" id="SSF56112">
    <property type="entry name" value="Protein kinase-like (PK-like)"/>
    <property type="match status" value="1"/>
</dbReference>
<keyword evidence="4" id="KW-1185">Reference proteome</keyword>
<protein>
    <submittedName>
        <fullName evidence="3">AarF/UbiB family protein</fullName>
    </submittedName>
</protein>
<comment type="similarity">
    <text evidence="1">Belongs to the protein kinase superfamily. ADCK protein kinase family.</text>
</comment>
<dbReference type="InterPro" id="IPR050154">
    <property type="entry name" value="UbiB_kinase"/>
</dbReference>
<accession>A0ABP6X7I6</accession>
<dbReference type="PANTHER" id="PTHR10566">
    <property type="entry name" value="CHAPERONE-ACTIVITY OF BC1 COMPLEX CABC1 -RELATED"/>
    <property type="match status" value="1"/>
</dbReference>
<proteinExistence type="inferred from homology"/>
<dbReference type="InterPro" id="IPR011009">
    <property type="entry name" value="Kinase-like_dom_sf"/>
</dbReference>
<gene>
    <name evidence="3" type="ORF">GCM10022419_046050</name>
</gene>
<reference evidence="4" key="1">
    <citation type="journal article" date="2019" name="Int. J. Syst. Evol. Microbiol.">
        <title>The Global Catalogue of Microorganisms (GCM) 10K type strain sequencing project: providing services to taxonomists for standard genome sequencing and annotation.</title>
        <authorList>
            <consortium name="The Broad Institute Genomics Platform"/>
            <consortium name="The Broad Institute Genome Sequencing Center for Infectious Disease"/>
            <person name="Wu L."/>
            <person name="Ma J."/>
        </authorList>
    </citation>
    <scope>NUCLEOTIDE SEQUENCE [LARGE SCALE GENOMIC DNA]</scope>
    <source>
        <strain evidence="4">JCM 17326</strain>
    </source>
</reference>